<dbReference type="EMBL" id="QGTJ01000011">
    <property type="protein sequence ID" value="PWV59320.1"/>
    <property type="molecule type" value="Genomic_DNA"/>
</dbReference>
<dbReference type="InterPro" id="IPR058248">
    <property type="entry name" value="Lxx211020-like"/>
</dbReference>
<dbReference type="OrthoDB" id="9796962at2"/>
<protein>
    <recommendedName>
        <fullName evidence="4">Copper(I)-binding protein</fullName>
    </recommendedName>
</protein>
<organism evidence="2 3">
    <name type="scientific">Plasticicumulans acidivorans</name>
    <dbReference type="NCBI Taxonomy" id="886464"/>
    <lineage>
        <taxon>Bacteria</taxon>
        <taxon>Pseudomonadati</taxon>
        <taxon>Pseudomonadota</taxon>
        <taxon>Gammaproteobacteria</taxon>
        <taxon>Candidatus Competibacteraceae</taxon>
        <taxon>Plasticicumulans</taxon>
    </lineage>
</organism>
<dbReference type="RefSeq" id="WP_110019731.1">
    <property type="nucleotide sequence ID" value="NZ_QGTJ01000011.1"/>
</dbReference>
<evidence type="ECO:0000313" key="3">
    <source>
        <dbReference type="Proteomes" id="UP000246569"/>
    </source>
</evidence>
<evidence type="ECO:0008006" key="4">
    <source>
        <dbReference type="Google" id="ProtNLM"/>
    </source>
</evidence>
<sequence length="161" mass="17046">MKTLFASAALALSLMLPVHAHEYTVGDIRIEHPWARATAPGAANGAAYFRMSKSDAGADKLLSAAGSVAERVELHTHMMDNGVMKMRPVQAIEVEQGSATVLAPGGLHVMLIGLKKPLVAGEKFPLTLNFEKAGKVEVQVDVEAPDAAASKPMDHMTHGKP</sequence>
<accession>A0A317MRB8</accession>
<proteinExistence type="predicted"/>
<name>A0A317MRB8_9GAMM</name>
<feature type="chain" id="PRO_5016385595" description="Copper(I)-binding protein" evidence="1">
    <location>
        <begin position="21"/>
        <end position="161"/>
    </location>
</feature>
<dbReference type="PANTHER" id="PTHR36302">
    <property type="entry name" value="BLR7088 PROTEIN"/>
    <property type="match status" value="1"/>
</dbReference>
<dbReference type="InterPro" id="IPR036182">
    <property type="entry name" value="PCuAC_sf"/>
</dbReference>
<comment type="caution">
    <text evidence="2">The sequence shown here is derived from an EMBL/GenBank/DDBJ whole genome shotgun (WGS) entry which is preliminary data.</text>
</comment>
<dbReference type="PANTHER" id="PTHR36302:SF1">
    <property type="entry name" value="COPPER CHAPERONE PCU(A)C"/>
    <property type="match status" value="1"/>
</dbReference>
<feature type="signal peptide" evidence="1">
    <location>
        <begin position="1"/>
        <end position="20"/>
    </location>
</feature>
<evidence type="ECO:0000313" key="2">
    <source>
        <dbReference type="EMBL" id="PWV59320.1"/>
    </source>
</evidence>
<dbReference type="Gene3D" id="2.60.40.1890">
    <property type="entry name" value="PCu(A)C copper chaperone"/>
    <property type="match status" value="1"/>
</dbReference>
<dbReference type="Proteomes" id="UP000246569">
    <property type="component" value="Unassembled WGS sequence"/>
</dbReference>
<reference evidence="2 3" key="1">
    <citation type="submission" date="2018-05" db="EMBL/GenBank/DDBJ databases">
        <title>Genomic Encyclopedia of Type Strains, Phase IV (KMG-IV): sequencing the most valuable type-strain genomes for metagenomic binning, comparative biology and taxonomic classification.</title>
        <authorList>
            <person name="Goeker M."/>
        </authorList>
    </citation>
    <scope>NUCLEOTIDE SEQUENCE [LARGE SCALE GENOMIC DNA]</scope>
    <source>
        <strain evidence="2 3">DSM 23606</strain>
    </source>
</reference>
<keyword evidence="1" id="KW-0732">Signal</keyword>
<evidence type="ECO:0000256" key="1">
    <source>
        <dbReference type="SAM" id="SignalP"/>
    </source>
</evidence>
<dbReference type="InterPro" id="IPR007410">
    <property type="entry name" value="LpqE-like"/>
</dbReference>
<gene>
    <name evidence="2" type="ORF">C7443_11192</name>
</gene>
<keyword evidence="3" id="KW-1185">Reference proteome</keyword>
<dbReference type="SUPFAM" id="SSF110087">
    <property type="entry name" value="DR1885-like metal-binding protein"/>
    <property type="match status" value="1"/>
</dbReference>
<dbReference type="AlphaFoldDB" id="A0A317MRB8"/>
<dbReference type="Pfam" id="PF04314">
    <property type="entry name" value="PCuAC"/>
    <property type="match status" value="1"/>
</dbReference>